<evidence type="ECO:0000313" key="4">
    <source>
        <dbReference type="Proteomes" id="UP000677228"/>
    </source>
</evidence>
<name>A0A8S2E792_9BILA</name>
<comment type="caution">
    <text evidence="2">The sequence shown here is derived from an EMBL/GenBank/DDBJ whole genome shotgun (WGS) entry which is preliminary data.</text>
</comment>
<sequence length="634" mass="72956">RSQDLTLWFILSGFEKTQNVLCSMCGFFCNVFIEALYKHRNEFYSHPYTLWSDSNAINRDHGVEFSNVTNSTPLTLYLSLNPLRDFGREDIKRYYDSVDMHLKEKNTPLIDFHEVYLRMTYSDANNKKQEVCPNAIIVDNEIGQHVTLENNDVSQSNDVSENNDVSQSNDVSENNDVSQSNDVSKNNDNNNETLFNLSHLTGIIFASIKNPNIPFSFDGKISNNITDIKTRTSPIIVDNREEGIINNAVSIIRLSRKRDYKPTFELRQKHIEFLPFPLGTNCMVVNENTRKGRNIQLNLNPHDNNTFCQRHVRLYIAAEINGRLICENISSPIRDSSAYIPSLKKITLIGFLYLENFRFPQMILLPDTNELIAGQNAYICTKHQLKKANFWGTQNAHYVVEILFKKTTNRNNIPIFNNNDQQCAPAVLDDTFQNLLRFIVPSSPNHDSQRIVSVCLRLSGSNDYNPSKPIQIGKQRIYKCEHSNINRTAHQLNLQNTTTNATFASQSVLSNYEQNLLSQSSFYTQPNSQEIPINCTNDTHEVVNIINQSLVRASTTTQSKQNRSNKRRIIAKRKTTQHQHTTTDQTTTFMPINNAPWQSQPTLTIDYDASYRTCQQTALFDWNNTDRMREKDEF</sequence>
<dbReference type="EMBL" id="CAJNOK010009681">
    <property type="protein sequence ID" value="CAF1095923.1"/>
    <property type="molecule type" value="Genomic_DNA"/>
</dbReference>
<proteinExistence type="predicted"/>
<dbReference type="EMBL" id="CAJOBA010009698">
    <property type="protein sequence ID" value="CAF3857352.1"/>
    <property type="molecule type" value="Genomic_DNA"/>
</dbReference>
<protein>
    <submittedName>
        <fullName evidence="2">Uncharacterized protein</fullName>
    </submittedName>
</protein>
<gene>
    <name evidence="2" type="ORF">OVA965_LOCUS19050</name>
    <name evidence="3" type="ORF">TMI583_LOCUS19063</name>
</gene>
<dbReference type="Proteomes" id="UP000677228">
    <property type="component" value="Unassembled WGS sequence"/>
</dbReference>
<reference evidence="2" key="1">
    <citation type="submission" date="2021-02" db="EMBL/GenBank/DDBJ databases">
        <authorList>
            <person name="Nowell W R."/>
        </authorList>
    </citation>
    <scope>NUCLEOTIDE SEQUENCE</scope>
</reference>
<feature type="region of interest" description="Disordered" evidence="1">
    <location>
        <begin position="152"/>
        <end position="189"/>
    </location>
</feature>
<feature type="non-terminal residue" evidence="2">
    <location>
        <position position="1"/>
    </location>
</feature>
<evidence type="ECO:0000256" key="1">
    <source>
        <dbReference type="SAM" id="MobiDB-lite"/>
    </source>
</evidence>
<dbReference type="Proteomes" id="UP000682733">
    <property type="component" value="Unassembled WGS sequence"/>
</dbReference>
<feature type="region of interest" description="Disordered" evidence="1">
    <location>
        <begin position="554"/>
        <end position="584"/>
    </location>
</feature>
<organism evidence="2 4">
    <name type="scientific">Didymodactylos carnosus</name>
    <dbReference type="NCBI Taxonomy" id="1234261"/>
    <lineage>
        <taxon>Eukaryota</taxon>
        <taxon>Metazoa</taxon>
        <taxon>Spiralia</taxon>
        <taxon>Gnathifera</taxon>
        <taxon>Rotifera</taxon>
        <taxon>Eurotatoria</taxon>
        <taxon>Bdelloidea</taxon>
        <taxon>Philodinida</taxon>
        <taxon>Philodinidae</taxon>
        <taxon>Didymodactylos</taxon>
    </lineage>
</organism>
<dbReference type="AlphaFoldDB" id="A0A8S2E792"/>
<accession>A0A8S2E792</accession>
<feature type="compositionally biased region" description="Basic residues" evidence="1">
    <location>
        <begin position="563"/>
        <end position="577"/>
    </location>
</feature>
<evidence type="ECO:0000313" key="2">
    <source>
        <dbReference type="EMBL" id="CAF1095923.1"/>
    </source>
</evidence>
<evidence type="ECO:0000313" key="3">
    <source>
        <dbReference type="EMBL" id="CAF3857352.1"/>
    </source>
</evidence>